<reference evidence="1 2" key="3">
    <citation type="submission" date="2019-11" db="EMBL/GenBank/DDBJ databases">
        <title>A de novo genome assembly of a pear dwarfing rootstock.</title>
        <authorList>
            <person name="Wang F."/>
            <person name="Wang J."/>
            <person name="Li S."/>
            <person name="Zhang Y."/>
            <person name="Fang M."/>
            <person name="Ma L."/>
            <person name="Zhao Y."/>
            <person name="Jiang S."/>
        </authorList>
    </citation>
    <scope>NUCLEOTIDE SEQUENCE [LARGE SCALE GENOMIC DNA]</scope>
    <source>
        <strain evidence="1">S2</strain>
        <tissue evidence="1">Leaf</tissue>
    </source>
</reference>
<organism evidence="1 2">
    <name type="scientific">Pyrus ussuriensis x Pyrus communis</name>
    <dbReference type="NCBI Taxonomy" id="2448454"/>
    <lineage>
        <taxon>Eukaryota</taxon>
        <taxon>Viridiplantae</taxon>
        <taxon>Streptophyta</taxon>
        <taxon>Embryophyta</taxon>
        <taxon>Tracheophyta</taxon>
        <taxon>Spermatophyta</taxon>
        <taxon>Magnoliopsida</taxon>
        <taxon>eudicotyledons</taxon>
        <taxon>Gunneridae</taxon>
        <taxon>Pentapetalae</taxon>
        <taxon>rosids</taxon>
        <taxon>fabids</taxon>
        <taxon>Rosales</taxon>
        <taxon>Rosaceae</taxon>
        <taxon>Amygdaloideae</taxon>
        <taxon>Maleae</taxon>
        <taxon>Pyrus</taxon>
    </lineage>
</organism>
<dbReference type="Proteomes" id="UP000327157">
    <property type="component" value="Chromosome 17"/>
</dbReference>
<sequence>MGSRGATLVLQKENEIASGVISRSTDRRRVASAHGLRHCLVDGRICGGRMGGSVAGRANRSTDGVEESRGCGWWLGFGRRSGCWLGSGISSGWVVGTLGGLRNKI</sequence>
<reference evidence="2" key="2">
    <citation type="submission" date="2019-10" db="EMBL/GenBank/DDBJ databases">
        <title>A de novo genome assembly of a pear dwarfing rootstock.</title>
        <authorList>
            <person name="Wang F."/>
            <person name="Wang J."/>
            <person name="Li S."/>
            <person name="Zhang Y."/>
            <person name="Fang M."/>
            <person name="Ma L."/>
            <person name="Zhao Y."/>
            <person name="Jiang S."/>
        </authorList>
    </citation>
    <scope>NUCLEOTIDE SEQUENCE [LARGE SCALE GENOMIC DNA]</scope>
</reference>
<dbReference type="EMBL" id="SMOL01000487">
    <property type="protein sequence ID" value="KAB2611042.1"/>
    <property type="molecule type" value="Genomic_DNA"/>
</dbReference>
<keyword evidence="2" id="KW-1185">Reference proteome</keyword>
<evidence type="ECO:0000313" key="2">
    <source>
        <dbReference type="Proteomes" id="UP000327157"/>
    </source>
</evidence>
<gene>
    <name evidence="1" type="ORF">D8674_019074</name>
</gene>
<dbReference type="AlphaFoldDB" id="A0A5N5GC66"/>
<name>A0A5N5GC66_9ROSA</name>
<comment type="caution">
    <text evidence="1">The sequence shown here is derived from an EMBL/GenBank/DDBJ whole genome shotgun (WGS) entry which is preliminary data.</text>
</comment>
<accession>A0A5N5GC66</accession>
<evidence type="ECO:0000313" key="1">
    <source>
        <dbReference type="EMBL" id="KAB2611042.1"/>
    </source>
</evidence>
<proteinExistence type="predicted"/>
<protein>
    <submittedName>
        <fullName evidence="1">Uncharacterized protein</fullName>
    </submittedName>
</protein>
<reference evidence="1 2" key="1">
    <citation type="submission" date="2019-09" db="EMBL/GenBank/DDBJ databases">
        <authorList>
            <person name="Ou C."/>
        </authorList>
    </citation>
    <scope>NUCLEOTIDE SEQUENCE [LARGE SCALE GENOMIC DNA]</scope>
    <source>
        <strain evidence="1">S2</strain>
        <tissue evidence="1">Leaf</tissue>
    </source>
</reference>